<evidence type="ECO:0000313" key="9">
    <source>
        <dbReference type="Proteomes" id="UP000078348"/>
    </source>
</evidence>
<evidence type="ECO:0000256" key="7">
    <source>
        <dbReference type="SAM" id="MobiDB-lite"/>
    </source>
</evidence>
<name>A0A196SK54_BLAHN</name>
<sequence>MKELCADQHRRTYVVNLDPAAEDLPYDCDVDIRDLISIDDAVEEMKLGPNGGLVFCIEYLSQNMEWLEDELSQFDEDGYFLFDCPGQIELFSHFSFLGDITNRLTEFGFRLISVYLMDCPFISDESKYISGSLMALSSMLQLGLPHLNILTKCDLVTQDTLDKFRFPDGDSLLYRMQQKDGQSPYTRLNNAISLLLDDFGMVSYLEFSNRSEERMNNVLLETDTLLQYGDDLDNEDKLPEDEEGNEYETVD</sequence>
<dbReference type="SUPFAM" id="SSF52540">
    <property type="entry name" value="P-loop containing nucleoside triphosphate hydrolases"/>
    <property type="match status" value="1"/>
</dbReference>
<dbReference type="GO" id="GO:0003924">
    <property type="term" value="F:GTPase activity"/>
    <property type="evidence" value="ECO:0007669"/>
    <property type="project" value="TreeGrafter"/>
</dbReference>
<keyword evidence="9" id="KW-1185">Reference proteome</keyword>
<evidence type="ECO:0000256" key="4">
    <source>
        <dbReference type="ARBA" id="ARBA00022801"/>
    </source>
</evidence>
<gene>
    <name evidence="8" type="ORF">AV274_1953</name>
</gene>
<evidence type="ECO:0000256" key="5">
    <source>
        <dbReference type="ARBA" id="ARBA00023134"/>
    </source>
</evidence>
<evidence type="ECO:0000256" key="1">
    <source>
        <dbReference type="ARBA" id="ARBA00005290"/>
    </source>
</evidence>
<evidence type="ECO:0000313" key="8">
    <source>
        <dbReference type="EMBL" id="OAO16304.1"/>
    </source>
</evidence>
<dbReference type="GO" id="GO:0005525">
    <property type="term" value="F:GTP binding"/>
    <property type="evidence" value="ECO:0007669"/>
    <property type="project" value="UniProtKB-KW"/>
</dbReference>
<dbReference type="Gene3D" id="3.40.50.300">
    <property type="entry name" value="P-loop containing nucleotide triphosphate hydrolases"/>
    <property type="match status" value="1"/>
</dbReference>
<dbReference type="Proteomes" id="UP000078348">
    <property type="component" value="Unassembled WGS sequence"/>
</dbReference>
<feature type="region of interest" description="Disordered" evidence="7">
    <location>
        <begin position="230"/>
        <end position="251"/>
    </location>
</feature>
<dbReference type="InterPro" id="IPR027417">
    <property type="entry name" value="P-loop_NTPase"/>
</dbReference>
<dbReference type="STRING" id="478820.A0A196SK54"/>
<keyword evidence="4 6" id="KW-0378">Hydrolase</keyword>
<dbReference type="CDD" id="cd17872">
    <property type="entry name" value="GPN3"/>
    <property type="match status" value="1"/>
</dbReference>
<comment type="function">
    <text evidence="6">Small GTPase required for proper nuclear import of RNA polymerase II and III (RNAPII and RNAPIII). May act at an RNAP assembly step prior to nuclear import.</text>
</comment>
<dbReference type="EMBL" id="LXWW01000089">
    <property type="protein sequence ID" value="OAO16304.1"/>
    <property type="molecule type" value="Genomic_DNA"/>
</dbReference>
<protein>
    <recommendedName>
        <fullName evidence="2 6">GPN-loop GTPase 3</fullName>
    </recommendedName>
</protein>
<evidence type="ECO:0000256" key="3">
    <source>
        <dbReference type="ARBA" id="ARBA00022741"/>
    </source>
</evidence>
<accession>A0A196SK54</accession>
<proteinExistence type="inferred from homology"/>
<evidence type="ECO:0000256" key="2">
    <source>
        <dbReference type="ARBA" id="ARBA00014587"/>
    </source>
</evidence>
<comment type="subunit">
    <text evidence="6">Binds to RNA polymerase II (RNAPII).</text>
</comment>
<keyword evidence="5 6" id="KW-0342">GTP-binding</keyword>
<comment type="similarity">
    <text evidence="1 6">Belongs to the GPN-loop GTPase family.</text>
</comment>
<dbReference type="OrthoDB" id="5839at2759"/>
<dbReference type="Pfam" id="PF03029">
    <property type="entry name" value="ATP_bind_1"/>
    <property type="match status" value="1"/>
</dbReference>
<dbReference type="AlphaFoldDB" id="A0A196SK54"/>
<evidence type="ECO:0000256" key="6">
    <source>
        <dbReference type="RuleBase" id="RU365059"/>
    </source>
</evidence>
<keyword evidence="3 6" id="KW-0547">Nucleotide-binding</keyword>
<dbReference type="PANTHER" id="PTHR21231:SF7">
    <property type="entry name" value="GPN-LOOP GTPASE 3"/>
    <property type="match status" value="1"/>
</dbReference>
<comment type="caution">
    <text evidence="8">The sequence shown here is derived from an EMBL/GenBank/DDBJ whole genome shotgun (WGS) entry which is preliminary data.</text>
</comment>
<dbReference type="PANTHER" id="PTHR21231">
    <property type="entry name" value="XPA-BINDING PROTEIN 1-RELATED"/>
    <property type="match status" value="1"/>
</dbReference>
<dbReference type="InterPro" id="IPR030228">
    <property type="entry name" value="Gpn3"/>
</dbReference>
<dbReference type="InterPro" id="IPR004130">
    <property type="entry name" value="Gpn"/>
</dbReference>
<organism evidence="8 9">
    <name type="scientific">Blastocystis sp. subtype 1 (strain ATCC 50177 / NandII)</name>
    <dbReference type="NCBI Taxonomy" id="478820"/>
    <lineage>
        <taxon>Eukaryota</taxon>
        <taxon>Sar</taxon>
        <taxon>Stramenopiles</taxon>
        <taxon>Bigyra</taxon>
        <taxon>Opalozoa</taxon>
        <taxon>Opalinata</taxon>
        <taxon>Blastocystidae</taxon>
        <taxon>Blastocystis</taxon>
    </lineage>
</organism>
<reference evidence="8 9" key="1">
    <citation type="submission" date="2016-05" db="EMBL/GenBank/DDBJ databases">
        <title>Nuclear genome of Blastocystis sp. subtype 1 NandII.</title>
        <authorList>
            <person name="Gentekaki E."/>
            <person name="Curtis B."/>
            <person name="Stairs C."/>
            <person name="Eme L."/>
            <person name="Herman E."/>
            <person name="Klimes V."/>
            <person name="Arias M.C."/>
            <person name="Elias M."/>
            <person name="Hilliou F."/>
            <person name="Klute M."/>
            <person name="Malik S.-B."/>
            <person name="Pightling A."/>
            <person name="Rachubinski R."/>
            <person name="Salas D."/>
            <person name="Schlacht A."/>
            <person name="Suga H."/>
            <person name="Archibald J."/>
            <person name="Ball S.G."/>
            <person name="Clark G."/>
            <person name="Dacks J."/>
            <person name="Van Der Giezen M."/>
            <person name="Tsaousis A."/>
            <person name="Roger A."/>
        </authorList>
    </citation>
    <scope>NUCLEOTIDE SEQUENCE [LARGE SCALE GENOMIC DNA]</scope>
    <source>
        <strain evidence="9">ATCC 50177 / NandII</strain>
    </source>
</reference>